<dbReference type="PANTHER" id="PTHR12132">
    <property type="entry name" value="DNA REPAIR AND RECOMBINATION PROTEIN RAD52, RAD59"/>
    <property type="match status" value="1"/>
</dbReference>
<dbReference type="Proteomes" id="UP000077521">
    <property type="component" value="Unassembled WGS sequence"/>
</dbReference>
<comment type="caution">
    <text evidence="6">The sequence shown here is derived from an EMBL/GenBank/DDBJ whole genome shotgun (WGS) entry which is preliminary data.</text>
</comment>
<evidence type="ECO:0000256" key="2">
    <source>
        <dbReference type="ARBA" id="ARBA00022763"/>
    </source>
</evidence>
<dbReference type="Pfam" id="PF04098">
    <property type="entry name" value="Rad52_Rad22"/>
    <property type="match status" value="1"/>
</dbReference>
<dbReference type="GO" id="GO:0005634">
    <property type="term" value="C:nucleus"/>
    <property type="evidence" value="ECO:0007669"/>
    <property type="project" value="TreeGrafter"/>
</dbReference>
<name>A0A177T3X4_9BASI</name>
<dbReference type="InterPro" id="IPR007232">
    <property type="entry name" value="Rad52_Rad59_Rad22"/>
</dbReference>
<evidence type="ECO:0000256" key="3">
    <source>
        <dbReference type="ARBA" id="ARBA00023172"/>
    </source>
</evidence>
<keyword evidence="7" id="KW-1185">Reference proteome</keyword>
<evidence type="ECO:0000256" key="4">
    <source>
        <dbReference type="ARBA" id="ARBA00023204"/>
    </source>
</evidence>
<dbReference type="InterPro" id="IPR042525">
    <property type="entry name" value="Rad52_Rad59_Rad22_sf"/>
</dbReference>
<keyword evidence="2" id="KW-0227">DNA damage</keyword>
<dbReference type="GO" id="GO:0000724">
    <property type="term" value="P:double-strand break repair via homologous recombination"/>
    <property type="evidence" value="ECO:0007669"/>
    <property type="project" value="TreeGrafter"/>
</dbReference>
<feature type="compositionally biased region" description="Polar residues" evidence="5">
    <location>
        <begin position="109"/>
        <end position="120"/>
    </location>
</feature>
<sequence length="187" mass="20671">MRRRTRRECAQSSYAPSASTTSSRSGECQHSCRFQWRVQGFLHRWIEGDLANDVLEFNVWSSSIVSIDVNYKLEEYLQTGRVDVGVSVTTRVTLRDGISHEDVGYGGKDNSTSHWSGTVVSQPSEASSTSRSTSGARIKIVLSGPNGASRVKKDQAVRQMKGSPGELLFELQLFRFQTSAATSYKPA</sequence>
<evidence type="ECO:0000256" key="1">
    <source>
        <dbReference type="ARBA" id="ARBA00006638"/>
    </source>
</evidence>
<reference evidence="6" key="1">
    <citation type="submission" date="2016-04" db="EMBL/GenBank/DDBJ databases">
        <authorList>
            <person name="Nguyen H.D."/>
            <person name="Samba Siva P."/>
            <person name="Cullis J."/>
            <person name="Levesque C.A."/>
            <person name="Hambleton S."/>
        </authorList>
    </citation>
    <scope>NUCLEOTIDE SEQUENCE</scope>
    <source>
        <strain evidence="6">DAOMC 236416</strain>
    </source>
</reference>
<dbReference type="PANTHER" id="PTHR12132:SF1">
    <property type="entry name" value="DNA REPAIR PROTEIN RAD52 HOMOLOG"/>
    <property type="match status" value="1"/>
</dbReference>
<accession>A0A177T3X4</accession>
<dbReference type="GO" id="GO:0045002">
    <property type="term" value="P:double-strand break repair via single-strand annealing"/>
    <property type="evidence" value="ECO:0007669"/>
    <property type="project" value="TreeGrafter"/>
</dbReference>
<dbReference type="EMBL" id="LWDF02000735">
    <property type="protein sequence ID" value="KAE8243882.1"/>
    <property type="molecule type" value="Genomic_DNA"/>
</dbReference>
<dbReference type="GO" id="GO:0006312">
    <property type="term" value="P:mitotic recombination"/>
    <property type="evidence" value="ECO:0007669"/>
    <property type="project" value="TreeGrafter"/>
</dbReference>
<feature type="compositionally biased region" description="Low complexity" evidence="5">
    <location>
        <begin position="12"/>
        <end position="25"/>
    </location>
</feature>
<gene>
    <name evidence="6" type="ORF">A4X13_0g6907</name>
</gene>
<feature type="region of interest" description="Disordered" evidence="5">
    <location>
        <begin position="103"/>
        <end position="135"/>
    </location>
</feature>
<dbReference type="AlphaFoldDB" id="A0A177T3X4"/>
<feature type="compositionally biased region" description="Low complexity" evidence="5">
    <location>
        <begin position="121"/>
        <end position="134"/>
    </location>
</feature>
<organism evidence="6 7">
    <name type="scientific">Tilletia indica</name>
    <dbReference type="NCBI Taxonomy" id="43049"/>
    <lineage>
        <taxon>Eukaryota</taxon>
        <taxon>Fungi</taxon>
        <taxon>Dikarya</taxon>
        <taxon>Basidiomycota</taxon>
        <taxon>Ustilaginomycotina</taxon>
        <taxon>Exobasidiomycetes</taxon>
        <taxon>Tilletiales</taxon>
        <taxon>Tilletiaceae</taxon>
        <taxon>Tilletia</taxon>
    </lineage>
</organism>
<reference evidence="6" key="2">
    <citation type="journal article" date="2019" name="IMA Fungus">
        <title>Genome sequencing and comparison of five Tilletia species to identify candidate genes for the detection of regulated species infecting wheat.</title>
        <authorList>
            <person name="Nguyen H.D.T."/>
            <person name="Sultana T."/>
            <person name="Kesanakurti P."/>
            <person name="Hambleton S."/>
        </authorList>
    </citation>
    <scope>NUCLEOTIDE SEQUENCE</scope>
    <source>
        <strain evidence="6">DAOMC 236416</strain>
    </source>
</reference>
<feature type="region of interest" description="Disordered" evidence="5">
    <location>
        <begin position="1"/>
        <end position="25"/>
    </location>
</feature>
<keyword evidence="4" id="KW-0234">DNA repair</keyword>
<dbReference type="InterPro" id="IPR041247">
    <property type="entry name" value="Rad52_fam"/>
</dbReference>
<comment type="similarity">
    <text evidence="1">Belongs to the RAD52 family.</text>
</comment>
<evidence type="ECO:0000313" key="6">
    <source>
        <dbReference type="EMBL" id="KAE8243882.1"/>
    </source>
</evidence>
<keyword evidence="3" id="KW-0233">DNA recombination</keyword>
<dbReference type="Gene3D" id="3.30.390.80">
    <property type="entry name" value="DNA repair protein Rad52/59/22"/>
    <property type="match status" value="1"/>
</dbReference>
<dbReference type="SUPFAM" id="SSF54768">
    <property type="entry name" value="dsRNA-binding domain-like"/>
    <property type="match status" value="1"/>
</dbReference>
<proteinExistence type="inferred from homology"/>
<protein>
    <submittedName>
        <fullName evidence="6">Uncharacterized protein</fullName>
    </submittedName>
</protein>
<evidence type="ECO:0000313" key="7">
    <source>
        <dbReference type="Proteomes" id="UP000077521"/>
    </source>
</evidence>
<evidence type="ECO:0000256" key="5">
    <source>
        <dbReference type="SAM" id="MobiDB-lite"/>
    </source>
</evidence>